<evidence type="ECO:0000256" key="1">
    <source>
        <dbReference type="ARBA" id="ARBA00022730"/>
    </source>
</evidence>
<feature type="domain" description="Large ribosomal subunit protein bL25 L25" evidence="7">
    <location>
        <begin position="6"/>
        <end position="96"/>
    </location>
</feature>
<keyword evidence="2 5" id="KW-0694">RNA-binding</keyword>
<name>A0A8J6NMD6_9BACT</name>
<comment type="subunit">
    <text evidence="5">Part of the 50S ribosomal subunit; part of the 5S rRNA/L5/L18/L25 subcomplex. Contacts the 5S rRNA. Binds to the 5S rRNA independently of L5 and L18.</text>
</comment>
<dbReference type="Gene3D" id="2.170.120.20">
    <property type="entry name" value="Ribosomal protein L25, beta domain"/>
    <property type="match status" value="1"/>
</dbReference>
<dbReference type="EMBL" id="JACNJH010000101">
    <property type="protein sequence ID" value="MBC8360704.1"/>
    <property type="molecule type" value="Genomic_DNA"/>
</dbReference>
<reference evidence="9 10" key="1">
    <citation type="submission" date="2020-08" db="EMBL/GenBank/DDBJ databases">
        <title>Bridging the membrane lipid divide: bacteria of the FCB group superphylum have the potential to synthesize archaeal ether lipids.</title>
        <authorList>
            <person name="Villanueva L."/>
            <person name="Von Meijenfeldt F.A.B."/>
            <person name="Westbye A.B."/>
            <person name="Yadav S."/>
            <person name="Hopmans E.C."/>
            <person name="Dutilh B.E."/>
            <person name="Sinninghe Damste J.S."/>
        </authorList>
    </citation>
    <scope>NUCLEOTIDE SEQUENCE [LARGE SCALE GENOMIC DNA]</scope>
    <source>
        <strain evidence="9">NIOZ-UU30</strain>
    </source>
</reference>
<evidence type="ECO:0000256" key="5">
    <source>
        <dbReference type="HAMAP-Rule" id="MF_01334"/>
    </source>
</evidence>
<dbReference type="AlphaFoldDB" id="A0A8J6NMD6"/>
<dbReference type="PANTHER" id="PTHR33284:SF1">
    <property type="entry name" value="RIBOSOMAL PROTEIN L25_GLN-TRNA SYNTHETASE, ANTI-CODON-BINDING DOMAIN-CONTAINING PROTEIN"/>
    <property type="match status" value="1"/>
</dbReference>
<dbReference type="InterPro" id="IPR001021">
    <property type="entry name" value="Ribosomal_bL25_long"/>
</dbReference>
<evidence type="ECO:0000256" key="6">
    <source>
        <dbReference type="SAM" id="MobiDB-lite"/>
    </source>
</evidence>
<dbReference type="PANTHER" id="PTHR33284">
    <property type="entry name" value="RIBOSOMAL PROTEIN L25/GLN-TRNA SYNTHETASE, ANTI-CODON-BINDING DOMAIN-CONTAINING PROTEIN"/>
    <property type="match status" value="1"/>
</dbReference>
<dbReference type="GO" id="GO:0003735">
    <property type="term" value="F:structural constituent of ribosome"/>
    <property type="evidence" value="ECO:0007669"/>
    <property type="project" value="InterPro"/>
</dbReference>
<dbReference type="InterPro" id="IPR020056">
    <property type="entry name" value="Rbsml_bL25/Gln-tRNA_synth_N"/>
</dbReference>
<evidence type="ECO:0000256" key="4">
    <source>
        <dbReference type="ARBA" id="ARBA00023274"/>
    </source>
</evidence>
<dbReference type="InterPro" id="IPR029751">
    <property type="entry name" value="Ribosomal_L25_dom"/>
</dbReference>
<dbReference type="NCBIfam" id="NF004139">
    <property type="entry name" value="PRK05618.4-2"/>
    <property type="match status" value="1"/>
</dbReference>
<comment type="caution">
    <text evidence="9">The sequence shown here is derived from an EMBL/GenBank/DDBJ whole genome shotgun (WGS) entry which is preliminary data.</text>
</comment>
<gene>
    <name evidence="5" type="primary">rplY</name>
    <name evidence="5" type="synonym">ctc</name>
    <name evidence="9" type="ORF">H8E23_04850</name>
</gene>
<dbReference type="InterPro" id="IPR020930">
    <property type="entry name" value="Ribosomal_uL5_bac-type"/>
</dbReference>
<dbReference type="InterPro" id="IPR020057">
    <property type="entry name" value="Ribosomal_bL25_b-dom"/>
</dbReference>
<dbReference type="GO" id="GO:0008097">
    <property type="term" value="F:5S rRNA binding"/>
    <property type="evidence" value="ECO:0007669"/>
    <property type="project" value="InterPro"/>
</dbReference>
<feature type="region of interest" description="Disordered" evidence="6">
    <location>
        <begin position="192"/>
        <end position="218"/>
    </location>
</feature>
<sequence length="218" mass="23895">MNFVELKANVRTTIGNGPARALRRSGKIPGVFYGPGKEPVMLSVVVNDLEQVLKTSKAGQVLLNLVIQNGETATRSAMIKELQTHPVSRNFVHVDFYEIALDRKIRVKIPVSIKGKAKGVEDGGMLQIIRRELEVLCLPFKIPELIKVDITDLDIGDSIHVSDIVLEEGIEFLDDDHFTVVTVLSPKTEAAAAEELELEEGEEPVAGDDDSEAPEADE</sequence>
<dbReference type="SUPFAM" id="SSF50715">
    <property type="entry name" value="Ribosomal protein L25-like"/>
    <property type="match status" value="1"/>
</dbReference>
<proteinExistence type="inferred from homology"/>
<dbReference type="InterPro" id="IPR037121">
    <property type="entry name" value="Ribosomal_bL25_C"/>
</dbReference>
<evidence type="ECO:0000259" key="7">
    <source>
        <dbReference type="Pfam" id="PF01386"/>
    </source>
</evidence>
<dbReference type="NCBIfam" id="NF004128">
    <property type="entry name" value="PRK05618.1-2"/>
    <property type="match status" value="1"/>
</dbReference>
<evidence type="ECO:0000313" key="9">
    <source>
        <dbReference type="EMBL" id="MBC8360704.1"/>
    </source>
</evidence>
<dbReference type="Proteomes" id="UP000603434">
    <property type="component" value="Unassembled WGS sequence"/>
</dbReference>
<accession>A0A8J6NMD6</accession>
<dbReference type="GO" id="GO:0006412">
    <property type="term" value="P:translation"/>
    <property type="evidence" value="ECO:0007669"/>
    <property type="project" value="UniProtKB-UniRule"/>
</dbReference>
<dbReference type="NCBIfam" id="TIGR00731">
    <property type="entry name" value="bL25_bact_ctc"/>
    <property type="match status" value="1"/>
</dbReference>
<dbReference type="GO" id="GO:0022625">
    <property type="term" value="C:cytosolic large ribosomal subunit"/>
    <property type="evidence" value="ECO:0007669"/>
    <property type="project" value="TreeGrafter"/>
</dbReference>
<protein>
    <recommendedName>
        <fullName evidence="5">Large ribosomal subunit protein bL25</fullName>
    </recommendedName>
    <alternativeName>
        <fullName evidence="5">General stress protein CTC</fullName>
    </alternativeName>
</protein>
<comment type="similarity">
    <text evidence="5">Belongs to the bacterial ribosomal protein bL25 family. CTC subfamily.</text>
</comment>
<evidence type="ECO:0000256" key="3">
    <source>
        <dbReference type="ARBA" id="ARBA00022980"/>
    </source>
</evidence>
<feature type="domain" description="Large ribosomal subunit protein bL25 beta" evidence="8">
    <location>
        <begin position="104"/>
        <end position="187"/>
    </location>
</feature>
<keyword evidence="1 5" id="KW-0699">rRNA-binding</keyword>
<dbReference type="HAMAP" id="MF_01334">
    <property type="entry name" value="Ribosomal_bL25_CTC"/>
    <property type="match status" value="1"/>
</dbReference>
<keyword evidence="4 5" id="KW-0687">Ribonucleoprotein</keyword>
<dbReference type="CDD" id="cd00495">
    <property type="entry name" value="Ribosomal_L25_TL5_CTC"/>
    <property type="match status" value="1"/>
</dbReference>
<dbReference type="Gene3D" id="2.40.240.10">
    <property type="entry name" value="Ribosomal Protein L25, Chain P"/>
    <property type="match status" value="1"/>
</dbReference>
<comment type="function">
    <text evidence="5">This is one of the proteins that binds to the 5S RNA in the ribosome where it forms part of the central protuberance.</text>
</comment>
<dbReference type="Pfam" id="PF14693">
    <property type="entry name" value="Ribosomal_TL5_C"/>
    <property type="match status" value="1"/>
</dbReference>
<evidence type="ECO:0000256" key="2">
    <source>
        <dbReference type="ARBA" id="ARBA00022884"/>
    </source>
</evidence>
<dbReference type="InterPro" id="IPR011035">
    <property type="entry name" value="Ribosomal_bL25/Gln-tRNA_synth"/>
</dbReference>
<evidence type="ECO:0000313" key="10">
    <source>
        <dbReference type="Proteomes" id="UP000603434"/>
    </source>
</evidence>
<evidence type="ECO:0000259" key="8">
    <source>
        <dbReference type="Pfam" id="PF14693"/>
    </source>
</evidence>
<dbReference type="Pfam" id="PF01386">
    <property type="entry name" value="Ribosomal_L25p"/>
    <property type="match status" value="1"/>
</dbReference>
<organism evidence="9 10">
    <name type="scientific">Candidatus Desulfatibia profunda</name>
    <dbReference type="NCBI Taxonomy" id="2841695"/>
    <lineage>
        <taxon>Bacteria</taxon>
        <taxon>Pseudomonadati</taxon>
        <taxon>Thermodesulfobacteriota</taxon>
        <taxon>Desulfobacteria</taxon>
        <taxon>Desulfobacterales</taxon>
        <taxon>Desulfobacterales incertae sedis</taxon>
        <taxon>Candidatus Desulfatibia</taxon>
    </lineage>
</organism>
<keyword evidence="3 5" id="KW-0689">Ribosomal protein</keyword>